<organism evidence="2 3">
    <name type="scientific">Fistulina hepatica ATCC 64428</name>
    <dbReference type="NCBI Taxonomy" id="1128425"/>
    <lineage>
        <taxon>Eukaryota</taxon>
        <taxon>Fungi</taxon>
        <taxon>Dikarya</taxon>
        <taxon>Basidiomycota</taxon>
        <taxon>Agaricomycotina</taxon>
        <taxon>Agaricomycetes</taxon>
        <taxon>Agaricomycetidae</taxon>
        <taxon>Agaricales</taxon>
        <taxon>Fistulinaceae</taxon>
        <taxon>Fistulina</taxon>
    </lineage>
</organism>
<protein>
    <submittedName>
        <fullName evidence="2">Alpha/beta-hydrolase</fullName>
    </submittedName>
</protein>
<feature type="compositionally biased region" description="Basic and acidic residues" evidence="1">
    <location>
        <begin position="514"/>
        <end position="530"/>
    </location>
</feature>
<name>A0A0D7AN72_9AGAR</name>
<dbReference type="Proteomes" id="UP000054144">
    <property type="component" value="Unassembled WGS sequence"/>
</dbReference>
<proteinExistence type="predicted"/>
<keyword evidence="2" id="KW-0378">Hydrolase</keyword>
<dbReference type="EMBL" id="KN881645">
    <property type="protein sequence ID" value="KIY52223.1"/>
    <property type="molecule type" value="Genomic_DNA"/>
</dbReference>
<dbReference type="SUPFAM" id="SSF53474">
    <property type="entry name" value="alpha/beta-Hydrolases"/>
    <property type="match status" value="1"/>
</dbReference>
<reference evidence="2 3" key="1">
    <citation type="journal article" date="2015" name="Fungal Genet. Biol.">
        <title>Evolution of novel wood decay mechanisms in Agaricales revealed by the genome sequences of Fistulina hepatica and Cylindrobasidium torrendii.</title>
        <authorList>
            <person name="Floudas D."/>
            <person name="Held B.W."/>
            <person name="Riley R."/>
            <person name="Nagy L.G."/>
            <person name="Koehler G."/>
            <person name="Ransdell A.S."/>
            <person name="Younus H."/>
            <person name="Chow J."/>
            <person name="Chiniquy J."/>
            <person name="Lipzen A."/>
            <person name="Tritt A."/>
            <person name="Sun H."/>
            <person name="Haridas S."/>
            <person name="LaButti K."/>
            <person name="Ohm R.A."/>
            <person name="Kues U."/>
            <person name="Blanchette R.A."/>
            <person name="Grigoriev I.V."/>
            <person name="Minto R.E."/>
            <person name="Hibbett D.S."/>
        </authorList>
    </citation>
    <scope>NUCLEOTIDE SEQUENCE [LARGE SCALE GENOMIC DNA]</scope>
    <source>
        <strain evidence="2 3">ATCC 64428</strain>
    </source>
</reference>
<feature type="region of interest" description="Disordered" evidence="1">
    <location>
        <begin position="85"/>
        <end position="110"/>
    </location>
</feature>
<feature type="compositionally biased region" description="Basic and acidic residues" evidence="1">
    <location>
        <begin position="555"/>
        <end position="578"/>
    </location>
</feature>
<feature type="region of interest" description="Disordered" evidence="1">
    <location>
        <begin position="447"/>
        <end position="533"/>
    </location>
</feature>
<evidence type="ECO:0000313" key="3">
    <source>
        <dbReference type="Proteomes" id="UP000054144"/>
    </source>
</evidence>
<sequence>MSSVYFPASFVFVAKRLLRVFSSLAVSNQYLALRVIEDPEKAGSDTSRVTALPASVEDGLCNASIAVPGILEKLSRWMPYFSTQNATGDEGPTPSNEPEKQSHPFFPPEPPQDDTIHRLINNPVLFDPLHAPRYPIVLCHGLYGFDTRGPGFLPGLKMRYWRNLMPILRDKVGAEVIVTTVPPTGSISSRAEALNRQLKDKMRGRGVNFLAHSMGGLDCRHLITHLKPSEYAPLSLTSISTPHRGSPFMDWCAEHIGLGRLRQEEARLAQALREAGVTEEPAPNPLSSPLASFPSSFTALLLSVVDTPAYANLTTSYLNQVFNPCTPDDPRVKYFSVAGRVTNIPPWSFFWFPHMIVDGAEQKQREDLRRAWEKNHSCEEKHVWADQAPEWLRPLWARDSEWGNDGLVTVQSAKWGEYLGVMEECDHWEMRGSRGIEFGVDLPPIPSINMKKRDPSVAGEPGKPEGWDVKETSRFIGASPEGGFADRALEEGLSSTSYSSTPDEAVSPAQTSSAERKEERKRDRERDDAAVKASTEKLSAVFDWIVDLVPTPTKDSLKEGQAKKVQESQRRKSELETQQDLERFYTSLTRKLYDEGL</sequence>
<evidence type="ECO:0000313" key="2">
    <source>
        <dbReference type="EMBL" id="KIY52223.1"/>
    </source>
</evidence>
<feature type="compositionally biased region" description="Polar residues" evidence="1">
    <location>
        <begin position="493"/>
        <end position="513"/>
    </location>
</feature>
<evidence type="ECO:0000256" key="1">
    <source>
        <dbReference type="SAM" id="MobiDB-lite"/>
    </source>
</evidence>
<feature type="region of interest" description="Disordered" evidence="1">
    <location>
        <begin position="552"/>
        <end position="578"/>
    </location>
</feature>
<dbReference type="PANTHER" id="PTHR11440">
    <property type="entry name" value="LECITHIN-CHOLESTEROL ACYLTRANSFERASE-RELATED"/>
    <property type="match status" value="1"/>
</dbReference>
<dbReference type="InterPro" id="IPR029058">
    <property type="entry name" value="AB_hydrolase_fold"/>
</dbReference>
<dbReference type="GO" id="GO:0016787">
    <property type="term" value="F:hydrolase activity"/>
    <property type="evidence" value="ECO:0007669"/>
    <property type="project" value="UniProtKB-KW"/>
</dbReference>
<accession>A0A0D7AN72</accession>
<feature type="compositionally biased region" description="Basic and acidic residues" evidence="1">
    <location>
        <begin position="462"/>
        <end position="473"/>
    </location>
</feature>
<keyword evidence="3" id="KW-1185">Reference proteome</keyword>
<dbReference type="AlphaFoldDB" id="A0A0D7AN72"/>
<dbReference type="OrthoDB" id="5592486at2759"/>
<dbReference type="Gene3D" id="3.40.50.1820">
    <property type="entry name" value="alpha/beta hydrolase"/>
    <property type="match status" value="1"/>
</dbReference>
<gene>
    <name evidence="2" type="ORF">FISHEDRAFT_56188</name>
</gene>